<dbReference type="InterPro" id="IPR025669">
    <property type="entry name" value="AAA_dom"/>
</dbReference>
<evidence type="ECO:0000313" key="2">
    <source>
        <dbReference type="EMBL" id="TBW57489.1"/>
    </source>
</evidence>
<dbReference type="RefSeq" id="WP_131480596.1">
    <property type="nucleotide sequence ID" value="NZ_SJDL01000008.1"/>
</dbReference>
<dbReference type="SUPFAM" id="SSF52540">
    <property type="entry name" value="P-loop containing nucleoside triphosphate hydrolases"/>
    <property type="match status" value="1"/>
</dbReference>
<dbReference type="Pfam" id="PF13614">
    <property type="entry name" value="AAA_31"/>
    <property type="match status" value="1"/>
</dbReference>
<sequence>MQSSGRWLGPGERSYEYFSSLNQKGLSELDDIRDEINKEYGDGHHRRLRTWGAQQAAEMVGRSTQWLRDFDPDVYKNEAGHGRWTLERIDQIREQAGTKYIRPKGSQPITIAMSKFKGGVGNTTNACHVIHALAMKGLKVLAVDFEPQASLTQILGGIVPDLHLEDEDLPVEALLKDPELILDPDSRAVRGTYFHNVDLMPANSSFQDFEIQLLSQHFGNDDSNTDVSPQNRLAAVLDLIKDNYDVIIIDCPPSLGLLTMNGLAAADGIITSLKPELLDRASLVAYTDALAGYTSMSEKEFKYFRLLISQYQDSSGQDRVTSGSGHRRNEIAVRRVYGDAVMDNIMYHSRAIADASTSLSTVLGLEKPVGSRGAYKRAVGVIASVCDEIFQDLNDIWTMEADGDE</sequence>
<dbReference type="Gene3D" id="3.40.50.300">
    <property type="entry name" value="P-loop containing nucleotide triphosphate hydrolases"/>
    <property type="match status" value="1"/>
</dbReference>
<comment type="caution">
    <text evidence="2">The sequence shown here is derived from an EMBL/GenBank/DDBJ whole genome shotgun (WGS) entry which is preliminary data.</text>
</comment>
<dbReference type="PANTHER" id="PTHR13696:SF52">
    <property type="entry name" value="PARA FAMILY PROTEIN CT_582"/>
    <property type="match status" value="1"/>
</dbReference>
<gene>
    <name evidence="2" type="ORF">EZI54_07460</name>
</gene>
<organism evidence="2 3">
    <name type="scientific">Marinobacter halodurans</name>
    <dbReference type="NCBI Taxonomy" id="2528979"/>
    <lineage>
        <taxon>Bacteria</taxon>
        <taxon>Pseudomonadati</taxon>
        <taxon>Pseudomonadota</taxon>
        <taxon>Gammaproteobacteria</taxon>
        <taxon>Pseudomonadales</taxon>
        <taxon>Marinobacteraceae</taxon>
        <taxon>Marinobacter</taxon>
    </lineage>
</organism>
<reference evidence="2 3" key="1">
    <citation type="submission" date="2019-02" db="EMBL/GenBank/DDBJ databases">
        <title>Marinobacter halodurans sp. nov., a marine bacterium isolated from sea tidal flat.</title>
        <authorList>
            <person name="Yoo Y."/>
            <person name="Lee D.W."/>
            <person name="Kim B.S."/>
            <person name="Kim J.-J."/>
        </authorList>
    </citation>
    <scope>NUCLEOTIDE SEQUENCE [LARGE SCALE GENOMIC DNA]</scope>
    <source>
        <strain evidence="2 3">YJ-S3-2</strain>
    </source>
</reference>
<feature type="domain" description="AAA" evidence="1">
    <location>
        <begin position="110"/>
        <end position="277"/>
    </location>
</feature>
<evidence type="ECO:0000259" key="1">
    <source>
        <dbReference type="Pfam" id="PF13614"/>
    </source>
</evidence>
<dbReference type="PANTHER" id="PTHR13696">
    <property type="entry name" value="P-LOOP CONTAINING NUCLEOSIDE TRIPHOSPHATE HYDROLASE"/>
    <property type="match status" value="1"/>
</dbReference>
<accession>A0ABY1ZMV4</accession>
<dbReference type="CDD" id="cd02042">
    <property type="entry name" value="ParAB_family"/>
    <property type="match status" value="1"/>
</dbReference>
<dbReference type="EMBL" id="SJDL01000008">
    <property type="protein sequence ID" value="TBW57489.1"/>
    <property type="molecule type" value="Genomic_DNA"/>
</dbReference>
<dbReference type="Proteomes" id="UP000313645">
    <property type="component" value="Unassembled WGS sequence"/>
</dbReference>
<proteinExistence type="predicted"/>
<name>A0ABY1ZMV4_9GAMM</name>
<protein>
    <submittedName>
        <fullName evidence="2">Cobyrinic acid a,c-diamide synthase</fullName>
    </submittedName>
</protein>
<evidence type="ECO:0000313" key="3">
    <source>
        <dbReference type="Proteomes" id="UP000313645"/>
    </source>
</evidence>
<dbReference type="InterPro" id="IPR027417">
    <property type="entry name" value="P-loop_NTPase"/>
</dbReference>
<dbReference type="InterPro" id="IPR050678">
    <property type="entry name" value="DNA_Partitioning_ATPase"/>
</dbReference>
<keyword evidence="3" id="KW-1185">Reference proteome</keyword>